<dbReference type="Proteomes" id="UP000693946">
    <property type="component" value="Linkage Group LG15"/>
</dbReference>
<dbReference type="EMBL" id="JAGKHQ010000007">
    <property type="protein sequence ID" value="KAG7511692.1"/>
    <property type="molecule type" value="Genomic_DNA"/>
</dbReference>
<dbReference type="SMART" id="SM00252">
    <property type="entry name" value="SH2"/>
    <property type="match status" value="1"/>
</dbReference>
<dbReference type="GO" id="GO:0005737">
    <property type="term" value="C:cytoplasm"/>
    <property type="evidence" value="ECO:0007669"/>
    <property type="project" value="UniProtKB-ARBA"/>
</dbReference>
<sequence>MATSRRRARICFCSNEKRSPAQRFPAETEMNLPSREECEGWDQAQVASFLCQNKMPECATTIKKMRINGKKFLNMSDSDFSKFSLIHQPQLQKIVQDIKRKDGSLLNKLRRLKNKQIPKVPARDYGGDEDIDDQFSEPDYDNDMYEDPHADQDDSYEPPPSHRPFTTTSSFPTGEYLDSCRNQPKHLPRKPLRPDKSSRQMPPEPTHMGSEDEDYMNPDGNNDDNNYIEPAEDLPTNPLLLCRGRARKELPRLPATLPRPPSSPDFYEVPDKERSSLSSPSNRQCTISSTLLNLLPPKPCPRQNMRSAPTVHEPTQDDEYEVCYQDDDCSNKPAESRPPLVPKPLPRERSPKPPLRPRPDLMPKGFESQKLPVIQTEHTAPPKASTLDLSRPKIPLPQLTSITTDRRSVSTENGLIEEDENADVYKKPWYSSTCNRKTADDALLRSNKDGAFMVRKSSGHDTQQPYTLVVLYKGRVYNIPIRYIANTQQYALGSEKKGEEYFSSISHIIESHQKTPLVLIDSQSNNKDAIKLCYPITPKPGPPTAN</sequence>
<evidence type="ECO:0000256" key="1">
    <source>
        <dbReference type="ARBA" id="ARBA00022999"/>
    </source>
</evidence>
<feature type="region of interest" description="Disordered" evidence="3">
    <location>
        <begin position="117"/>
        <end position="235"/>
    </location>
</feature>
<protein>
    <recommendedName>
        <fullName evidence="4">SH2 domain-containing protein</fullName>
    </recommendedName>
</protein>
<dbReference type="PANTHER" id="PTHR14098">
    <property type="entry name" value="SH2 DOMAIN CONTAINING PROTEIN"/>
    <property type="match status" value="1"/>
</dbReference>
<feature type="domain" description="SH2" evidence="4">
    <location>
        <begin position="429"/>
        <end position="536"/>
    </location>
</feature>
<evidence type="ECO:0000313" key="5">
    <source>
        <dbReference type="EMBL" id="KAG7511692.1"/>
    </source>
</evidence>
<feature type="compositionally biased region" description="Polar residues" evidence="3">
    <location>
        <begin position="276"/>
        <end position="292"/>
    </location>
</feature>
<evidence type="ECO:0000313" key="6">
    <source>
        <dbReference type="Proteomes" id="UP000693946"/>
    </source>
</evidence>
<feature type="region of interest" description="Disordered" evidence="3">
    <location>
        <begin position="251"/>
        <end position="365"/>
    </location>
</feature>
<dbReference type="PANTHER" id="PTHR14098:SF3">
    <property type="entry name" value="B-CELL LINKER PROTEIN"/>
    <property type="match status" value="1"/>
</dbReference>
<accession>A0AAV6S4Y7</accession>
<keyword evidence="1 2" id="KW-0727">SH2 domain</keyword>
<dbReference type="GO" id="GO:0035556">
    <property type="term" value="P:intracellular signal transduction"/>
    <property type="evidence" value="ECO:0007669"/>
    <property type="project" value="TreeGrafter"/>
</dbReference>
<proteinExistence type="predicted"/>
<evidence type="ECO:0000259" key="4">
    <source>
        <dbReference type="PROSITE" id="PS50001"/>
    </source>
</evidence>
<dbReference type="CDD" id="cd09929">
    <property type="entry name" value="SH2_BLNK_SLP-76"/>
    <property type="match status" value="1"/>
</dbReference>
<keyword evidence="6" id="KW-1185">Reference proteome</keyword>
<reference evidence="5 6" key="1">
    <citation type="journal article" date="2021" name="Sci. Rep.">
        <title>Chromosome anchoring in Senegalese sole (Solea senegalensis) reveals sex-associated markers and genome rearrangements in flatfish.</title>
        <authorList>
            <person name="Guerrero-Cozar I."/>
            <person name="Gomez-Garrido J."/>
            <person name="Berbel C."/>
            <person name="Martinez-Blanch J.F."/>
            <person name="Alioto T."/>
            <person name="Claros M.G."/>
            <person name="Gagnaire P.A."/>
            <person name="Manchado M."/>
        </authorList>
    </citation>
    <scope>NUCLEOTIDE SEQUENCE [LARGE SCALE GENOMIC DNA]</scope>
    <source>
        <strain evidence="5">Sse05_10M</strain>
    </source>
</reference>
<dbReference type="AlphaFoldDB" id="A0AAV6S4Y7"/>
<comment type="caution">
    <text evidence="5">The sequence shown here is derived from an EMBL/GenBank/DDBJ whole genome shotgun (WGS) entry which is preliminary data.</text>
</comment>
<dbReference type="FunFam" id="3.30.505.10:FF:000016">
    <property type="entry name" value="B-cell linker protein isoform 2"/>
    <property type="match status" value="1"/>
</dbReference>
<feature type="compositionally biased region" description="Acidic residues" evidence="3">
    <location>
        <begin position="127"/>
        <end position="145"/>
    </location>
</feature>
<organism evidence="5 6">
    <name type="scientific">Solea senegalensis</name>
    <name type="common">Senegalese sole</name>
    <dbReference type="NCBI Taxonomy" id="28829"/>
    <lineage>
        <taxon>Eukaryota</taxon>
        <taxon>Metazoa</taxon>
        <taxon>Chordata</taxon>
        <taxon>Craniata</taxon>
        <taxon>Vertebrata</taxon>
        <taxon>Euteleostomi</taxon>
        <taxon>Actinopterygii</taxon>
        <taxon>Neopterygii</taxon>
        <taxon>Teleostei</taxon>
        <taxon>Neoteleostei</taxon>
        <taxon>Acanthomorphata</taxon>
        <taxon>Carangaria</taxon>
        <taxon>Pleuronectiformes</taxon>
        <taxon>Pleuronectoidei</taxon>
        <taxon>Soleidae</taxon>
        <taxon>Solea</taxon>
    </lineage>
</organism>
<dbReference type="GO" id="GO:0007169">
    <property type="term" value="P:cell surface receptor protein tyrosine kinase signaling pathway"/>
    <property type="evidence" value="ECO:0007669"/>
    <property type="project" value="TreeGrafter"/>
</dbReference>
<dbReference type="InterPro" id="IPR000980">
    <property type="entry name" value="SH2"/>
</dbReference>
<gene>
    <name evidence="5" type="ORF">JOB18_007447</name>
</gene>
<dbReference type="Pfam" id="PF00017">
    <property type="entry name" value="SH2"/>
    <property type="match status" value="1"/>
</dbReference>
<evidence type="ECO:0000256" key="3">
    <source>
        <dbReference type="SAM" id="MobiDB-lite"/>
    </source>
</evidence>
<feature type="compositionally biased region" description="Basic and acidic residues" evidence="3">
    <location>
        <begin position="345"/>
        <end position="361"/>
    </location>
</feature>
<evidence type="ECO:0000256" key="2">
    <source>
        <dbReference type="PROSITE-ProRule" id="PRU00191"/>
    </source>
</evidence>
<name>A0AAV6S4Y7_SOLSE</name>
<feature type="compositionally biased region" description="Acidic residues" evidence="3">
    <location>
        <begin position="316"/>
        <end position="328"/>
    </location>
</feature>
<dbReference type="InterPro" id="IPR051751">
    <property type="entry name" value="Immunoreceptor_sig_adapters"/>
</dbReference>
<dbReference type="PROSITE" id="PS50001">
    <property type="entry name" value="SH2"/>
    <property type="match status" value="1"/>
</dbReference>